<dbReference type="EMBL" id="JADQDM010000008">
    <property type="protein sequence ID" value="MBF9222548.1"/>
    <property type="molecule type" value="Genomic_DNA"/>
</dbReference>
<evidence type="ECO:0000313" key="2">
    <source>
        <dbReference type="Proteomes" id="UP000618931"/>
    </source>
</evidence>
<protein>
    <recommendedName>
        <fullName evidence="3">Tetratricopeptide repeat protein</fullName>
    </recommendedName>
</protein>
<dbReference type="RefSeq" id="WP_196293997.1">
    <property type="nucleotide sequence ID" value="NZ_JADQDM010000008.1"/>
</dbReference>
<gene>
    <name evidence="1" type="ORF">I2H31_15700</name>
</gene>
<proteinExistence type="predicted"/>
<comment type="caution">
    <text evidence="1">The sequence shown here is derived from an EMBL/GenBank/DDBJ whole genome shotgun (WGS) entry which is preliminary data.</text>
</comment>
<sequence length="234" mass="24875">MGFLSFFNKKPAAAPASPAIREVLFGDVPVLEWPRPDAPHRLEPPWAPFAAAQDAYQSGDTAAAIAALQQVLDTPGQESRQYLQAWQFLRMLGVEPPLAEGRRVLGVVVEVTLPEGLDLVVAYADLSARYFNHSGAGVVWETGTDLAGSPIQHLLAAGQEMANVIGPWLEARRAAPPVGHVRINALTPSGLYFGEAPFNTLAQDPLGGPVVSRGQALMQALIDAQRAQAASGVK</sequence>
<dbReference type="Proteomes" id="UP000618931">
    <property type="component" value="Unassembled WGS sequence"/>
</dbReference>
<evidence type="ECO:0000313" key="1">
    <source>
        <dbReference type="EMBL" id="MBF9222548.1"/>
    </source>
</evidence>
<reference evidence="1 2" key="1">
    <citation type="submission" date="2020-11" db="EMBL/GenBank/DDBJ databases">
        <authorList>
            <person name="Kim M.K."/>
        </authorList>
    </citation>
    <scope>NUCLEOTIDE SEQUENCE [LARGE SCALE GENOMIC DNA]</scope>
    <source>
        <strain evidence="1 2">BT662</strain>
    </source>
</reference>
<accession>A0ABS0I6G4</accession>
<evidence type="ECO:0008006" key="3">
    <source>
        <dbReference type="Google" id="ProtNLM"/>
    </source>
</evidence>
<organism evidence="1 2">
    <name type="scientific">Hymenobacter ruricola</name>
    <dbReference type="NCBI Taxonomy" id="2791023"/>
    <lineage>
        <taxon>Bacteria</taxon>
        <taxon>Pseudomonadati</taxon>
        <taxon>Bacteroidota</taxon>
        <taxon>Cytophagia</taxon>
        <taxon>Cytophagales</taxon>
        <taxon>Hymenobacteraceae</taxon>
        <taxon>Hymenobacter</taxon>
    </lineage>
</organism>
<keyword evidence="2" id="KW-1185">Reference proteome</keyword>
<name>A0ABS0I6G4_9BACT</name>